<dbReference type="PANTHER" id="PTHR39337">
    <property type="entry name" value="BLR5642 PROTEIN"/>
    <property type="match status" value="1"/>
</dbReference>
<proteinExistence type="predicted"/>
<protein>
    <submittedName>
        <fullName evidence="1">DUF488 domain-containing protein</fullName>
    </submittedName>
</protein>
<reference evidence="1 2" key="1">
    <citation type="submission" date="2023-09" db="EMBL/GenBank/DDBJ databases">
        <title>Pyrofollis japonicus gen. nov. sp. nov., a novel member of the family Pyrodictiaceae isolated from the Iheya North hydrothermal field.</title>
        <authorList>
            <person name="Miyazaki U."/>
            <person name="Sanari M."/>
            <person name="Tame A."/>
            <person name="Kitajima M."/>
            <person name="Okamoto A."/>
            <person name="Sawayama S."/>
            <person name="Miyazaki J."/>
            <person name="Takai K."/>
            <person name="Nakagawa S."/>
        </authorList>
    </citation>
    <scope>NUCLEOTIDE SEQUENCE [LARGE SCALE GENOMIC DNA]</scope>
    <source>
        <strain evidence="1 2">AV2</strain>
    </source>
</reference>
<dbReference type="EMBL" id="AP028907">
    <property type="protein sequence ID" value="BES80865.1"/>
    <property type="molecule type" value="Genomic_DNA"/>
</dbReference>
<dbReference type="Proteomes" id="UP001341135">
    <property type="component" value="Chromosome"/>
</dbReference>
<dbReference type="InterPro" id="IPR014519">
    <property type="entry name" value="UCP024492"/>
</dbReference>
<keyword evidence="2" id="KW-1185">Reference proteome</keyword>
<dbReference type="PANTHER" id="PTHR39337:SF1">
    <property type="entry name" value="BLR5642 PROTEIN"/>
    <property type="match status" value="1"/>
</dbReference>
<dbReference type="RefSeq" id="WP_338251464.1">
    <property type="nucleotide sequence ID" value="NZ_AP028907.1"/>
</dbReference>
<sequence length="148" mass="17216">MTRTVYTIGHSNRTLGELISILKLYRVAHVVDARRFPGSRRVPWFNRNVLEETLPRYGLRYTWLGGLLGGFRPGSYEAYMATEGYRKGIARLVEIIEAEEGHVAVMCRERYWRRCHRRFIADTLAGMGYMVVHIMDAERSEPHSLQNL</sequence>
<organism evidence="1 2">
    <name type="scientific">Pyrodictium abyssi</name>
    <dbReference type="NCBI Taxonomy" id="54256"/>
    <lineage>
        <taxon>Archaea</taxon>
        <taxon>Thermoproteota</taxon>
        <taxon>Thermoprotei</taxon>
        <taxon>Desulfurococcales</taxon>
        <taxon>Pyrodictiaceae</taxon>
        <taxon>Pyrodictium</taxon>
    </lineage>
</organism>
<name>A0ABM8IVM0_9CREN</name>
<evidence type="ECO:0000313" key="1">
    <source>
        <dbReference type="EMBL" id="BES80865.1"/>
    </source>
</evidence>
<dbReference type="PIRSF" id="PIRSF024492">
    <property type="entry name" value="UCP024492"/>
    <property type="match status" value="1"/>
</dbReference>
<dbReference type="InterPro" id="IPR007438">
    <property type="entry name" value="DUF488"/>
</dbReference>
<evidence type="ECO:0000313" key="2">
    <source>
        <dbReference type="Proteomes" id="UP001341135"/>
    </source>
</evidence>
<dbReference type="GeneID" id="89288465"/>
<accession>A0ABM8IVM0</accession>
<gene>
    <name evidence="1" type="ORF">PABY_04320</name>
</gene>
<dbReference type="Pfam" id="PF04343">
    <property type="entry name" value="DUF488"/>
    <property type="match status" value="1"/>
</dbReference>